<evidence type="ECO:0000313" key="2">
    <source>
        <dbReference type="EMBL" id="OAA72844.1"/>
    </source>
</evidence>
<reference evidence="2 3" key="1">
    <citation type="journal article" date="2016" name="Genome Biol. Evol.">
        <title>Divergent and convergent evolution of fungal pathogenicity.</title>
        <authorList>
            <person name="Shang Y."/>
            <person name="Xiao G."/>
            <person name="Zheng P."/>
            <person name="Cen K."/>
            <person name="Zhan S."/>
            <person name="Wang C."/>
        </authorList>
    </citation>
    <scope>NUCLEOTIDE SEQUENCE [LARGE SCALE GENOMIC DNA]</scope>
    <source>
        <strain evidence="2 3">RCEF 1005</strain>
    </source>
</reference>
<keyword evidence="3" id="KW-1185">Reference proteome</keyword>
<protein>
    <submittedName>
        <fullName evidence="2">Immune-induced protein Dim</fullName>
    </submittedName>
</protein>
<name>A0A162LMJ3_CORDF</name>
<accession>A0A162LMJ3</accession>
<feature type="signal peptide" evidence="1">
    <location>
        <begin position="1"/>
        <end position="17"/>
    </location>
</feature>
<comment type="caution">
    <text evidence="2">The sequence shown here is derived from an EMBL/GenBank/DDBJ whole genome shotgun (WGS) entry which is preliminary data.</text>
</comment>
<keyword evidence="1" id="KW-0732">Signal</keyword>
<gene>
    <name evidence="2" type="ORF">LEL_08628</name>
</gene>
<dbReference type="Proteomes" id="UP000076881">
    <property type="component" value="Unassembled WGS sequence"/>
</dbReference>
<dbReference type="EMBL" id="AZHF01000007">
    <property type="protein sequence ID" value="OAA72844.1"/>
    <property type="molecule type" value="Genomic_DNA"/>
</dbReference>
<feature type="chain" id="PRO_5007837043" evidence="1">
    <location>
        <begin position="18"/>
        <end position="112"/>
    </location>
</feature>
<sequence length="112" mass="12162">MKYLTLIPLLLAPLASAAPAAAGDVRIYDSRDYRGQQRQIPVSGVCVNLSPPFSTSGRGIQSIRFATLEGENCEIHHAYNCKNEPSVVVFESQPRTRIIAGSIRCSKNTVDG</sequence>
<proteinExistence type="predicted"/>
<organism evidence="2 3">
    <name type="scientific">Akanthomyces lecanii RCEF 1005</name>
    <dbReference type="NCBI Taxonomy" id="1081108"/>
    <lineage>
        <taxon>Eukaryota</taxon>
        <taxon>Fungi</taxon>
        <taxon>Dikarya</taxon>
        <taxon>Ascomycota</taxon>
        <taxon>Pezizomycotina</taxon>
        <taxon>Sordariomycetes</taxon>
        <taxon>Hypocreomycetidae</taxon>
        <taxon>Hypocreales</taxon>
        <taxon>Cordycipitaceae</taxon>
        <taxon>Akanthomyces</taxon>
        <taxon>Cordyceps confragosa</taxon>
    </lineage>
</organism>
<evidence type="ECO:0000256" key="1">
    <source>
        <dbReference type="SAM" id="SignalP"/>
    </source>
</evidence>
<dbReference type="AlphaFoldDB" id="A0A162LMJ3"/>
<evidence type="ECO:0000313" key="3">
    <source>
        <dbReference type="Proteomes" id="UP000076881"/>
    </source>
</evidence>
<dbReference type="OrthoDB" id="10568349at2759"/>